<keyword evidence="3" id="KW-0378">Hydrolase</keyword>
<dbReference type="InterPro" id="IPR003675">
    <property type="entry name" value="Rce1/LyrA-like_dom"/>
</dbReference>
<feature type="transmembrane region" description="Helical" evidence="1">
    <location>
        <begin position="179"/>
        <end position="199"/>
    </location>
</feature>
<evidence type="ECO:0000313" key="4">
    <source>
        <dbReference type="Proteomes" id="UP000036176"/>
    </source>
</evidence>
<evidence type="ECO:0000259" key="2">
    <source>
        <dbReference type="Pfam" id="PF02517"/>
    </source>
</evidence>
<feature type="transmembrane region" description="Helical" evidence="1">
    <location>
        <begin position="243"/>
        <end position="274"/>
    </location>
</feature>
<dbReference type="PATRIC" id="fig|1800.3.peg.4687"/>
<feature type="transmembrane region" description="Helical" evidence="1">
    <location>
        <begin position="48"/>
        <end position="68"/>
    </location>
</feature>
<dbReference type="PANTHER" id="PTHR39430:SF1">
    <property type="entry name" value="PROTEASE"/>
    <property type="match status" value="1"/>
</dbReference>
<feature type="transmembrane region" description="Helical" evidence="1">
    <location>
        <begin position="154"/>
        <end position="173"/>
    </location>
</feature>
<reference evidence="3 4" key="1">
    <citation type="journal article" date="2015" name="Genome Biol. Evol.">
        <title>Characterization of Three Mycobacterium spp. with Potential Use in Bioremediation by Genome Sequencing and Comparative Genomics.</title>
        <authorList>
            <person name="Das S."/>
            <person name="Pettersson B.M."/>
            <person name="Behra P.R."/>
            <person name="Ramesh M."/>
            <person name="Dasgupta S."/>
            <person name="Bhattacharya A."/>
            <person name="Kirsebom L.A."/>
        </authorList>
    </citation>
    <scope>NUCLEOTIDE SEQUENCE [LARGE SCALE GENOMIC DNA]</scope>
    <source>
        <strain evidence="3 4">DSM 44219</strain>
    </source>
</reference>
<dbReference type="Pfam" id="PF02517">
    <property type="entry name" value="Rce1-like"/>
    <property type="match status" value="1"/>
</dbReference>
<keyword evidence="4" id="KW-1185">Reference proteome</keyword>
<dbReference type="OrthoDB" id="4413423at2"/>
<keyword evidence="1" id="KW-1133">Transmembrane helix</keyword>
<sequence length="288" mass="30701">MNDVTSHKPVWLRVAQFPPLRLAVLGAALFFLLAKSNEFIGDTADDPLLQIAVVIGWCAVGFAVYIGFVRLVERRAVTELALPGMGRELGIGLLIGAGLYTACILILIVAGIYRIDGLNPVSAMLPAIAVPLSSGIFEELLFRGALFRIVEELLGSWISLAVSSLVFGLLHLMNPTATLLGAIFISAEAGILLAAAYMLTRRLWMSMGFHFAWNFTQSAVFSGTVSGGYALPGLIKPDIDGPALLTGGVFGIEASVIAFVLCTATGVVLLIMAVRRGRVVPPFWKQKG</sequence>
<name>A0A0J6YJB6_MYCCU</name>
<dbReference type="PANTHER" id="PTHR39430">
    <property type="entry name" value="MEMBRANE-ASSOCIATED PROTEASE-RELATED"/>
    <property type="match status" value="1"/>
</dbReference>
<dbReference type="Proteomes" id="UP000036176">
    <property type="component" value="Unassembled WGS sequence"/>
</dbReference>
<protein>
    <submittedName>
        <fullName evidence="3">CAAX amino terminal protease self-immunity</fullName>
    </submittedName>
</protein>
<accession>A0A0J6YJB6</accession>
<feature type="transmembrane region" description="Helical" evidence="1">
    <location>
        <begin position="89"/>
        <end position="115"/>
    </location>
</feature>
<keyword evidence="3" id="KW-0645">Protease</keyword>
<dbReference type="GO" id="GO:0006508">
    <property type="term" value="P:proteolysis"/>
    <property type="evidence" value="ECO:0007669"/>
    <property type="project" value="UniProtKB-KW"/>
</dbReference>
<evidence type="ECO:0000256" key="1">
    <source>
        <dbReference type="SAM" id="Phobius"/>
    </source>
</evidence>
<dbReference type="AlphaFoldDB" id="A0A0J6YJB6"/>
<feature type="transmembrane region" description="Helical" evidence="1">
    <location>
        <begin position="211"/>
        <end position="231"/>
    </location>
</feature>
<comment type="caution">
    <text evidence="3">The sequence shown here is derived from an EMBL/GenBank/DDBJ whole genome shotgun (WGS) entry which is preliminary data.</text>
</comment>
<feature type="domain" description="CAAX prenyl protease 2/Lysostaphin resistance protein A-like" evidence="2">
    <location>
        <begin position="122"/>
        <end position="215"/>
    </location>
</feature>
<keyword evidence="1" id="KW-0472">Membrane</keyword>
<proteinExistence type="predicted"/>
<dbReference type="GO" id="GO:0004175">
    <property type="term" value="F:endopeptidase activity"/>
    <property type="evidence" value="ECO:0007669"/>
    <property type="project" value="UniProtKB-ARBA"/>
</dbReference>
<dbReference type="GO" id="GO:0080120">
    <property type="term" value="P:CAAX-box protein maturation"/>
    <property type="evidence" value="ECO:0007669"/>
    <property type="project" value="UniProtKB-ARBA"/>
</dbReference>
<organism evidence="3 4">
    <name type="scientific">Mycolicibacterium chubuense</name>
    <name type="common">Mycobacterium chubuense</name>
    <dbReference type="NCBI Taxonomy" id="1800"/>
    <lineage>
        <taxon>Bacteria</taxon>
        <taxon>Bacillati</taxon>
        <taxon>Actinomycetota</taxon>
        <taxon>Actinomycetes</taxon>
        <taxon>Mycobacteriales</taxon>
        <taxon>Mycobacteriaceae</taxon>
        <taxon>Mycolicibacterium</taxon>
    </lineage>
</organism>
<dbReference type="EMBL" id="JYNX01000061">
    <property type="protein sequence ID" value="KMO72946.1"/>
    <property type="molecule type" value="Genomic_DNA"/>
</dbReference>
<feature type="transmembrane region" description="Helical" evidence="1">
    <location>
        <begin position="121"/>
        <end position="142"/>
    </location>
</feature>
<evidence type="ECO:0000313" key="3">
    <source>
        <dbReference type="EMBL" id="KMO72946.1"/>
    </source>
</evidence>
<keyword evidence="1" id="KW-0812">Transmembrane</keyword>
<gene>
    <name evidence="3" type="ORF">MCHUDSM44219_04662</name>
</gene>